<dbReference type="Pfam" id="PF12770">
    <property type="entry name" value="CHAT"/>
    <property type="match status" value="1"/>
</dbReference>
<accession>A0A5N5QAH2</accession>
<organism evidence="3 4">
    <name type="scientific">Ceratobasidium theobromae</name>
    <dbReference type="NCBI Taxonomy" id="1582974"/>
    <lineage>
        <taxon>Eukaryota</taxon>
        <taxon>Fungi</taxon>
        <taxon>Dikarya</taxon>
        <taxon>Basidiomycota</taxon>
        <taxon>Agaricomycotina</taxon>
        <taxon>Agaricomycetes</taxon>
        <taxon>Cantharellales</taxon>
        <taxon>Ceratobasidiaceae</taxon>
        <taxon>Ceratobasidium</taxon>
    </lineage>
</organism>
<comment type="caution">
    <text evidence="3">The sequence shown here is derived from an EMBL/GenBank/DDBJ whole genome shotgun (WGS) entry which is preliminary data.</text>
</comment>
<gene>
    <name evidence="3" type="ORF">CTheo_7933</name>
</gene>
<evidence type="ECO:0000256" key="1">
    <source>
        <dbReference type="SAM" id="MobiDB-lite"/>
    </source>
</evidence>
<reference evidence="3 4" key="1">
    <citation type="journal article" date="2019" name="Fungal Biol. Biotechnol.">
        <title>Draft genome sequence of fastidious pathogen Ceratobasidium theobromae, which causes vascular-streak dieback in Theobroma cacao.</title>
        <authorList>
            <person name="Ali S.S."/>
            <person name="Asman A."/>
            <person name="Shao J."/>
            <person name="Firmansyah A.P."/>
            <person name="Susilo A.W."/>
            <person name="Rosmana A."/>
            <person name="McMahon P."/>
            <person name="Junaid M."/>
            <person name="Guest D."/>
            <person name="Kheng T.Y."/>
            <person name="Meinhardt L.W."/>
            <person name="Bailey B.A."/>
        </authorList>
    </citation>
    <scope>NUCLEOTIDE SEQUENCE [LARGE SCALE GENOMIC DNA]</scope>
    <source>
        <strain evidence="3 4">CT2</strain>
    </source>
</reference>
<dbReference type="SUPFAM" id="SSF48452">
    <property type="entry name" value="TPR-like"/>
    <property type="match status" value="2"/>
</dbReference>
<dbReference type="PANTHER" id="PTHR19959">
    <property type="entry name" value="KINESIN LIGHT CHAIN"/>
    <property type="match status" value="1"/>
</dbReference>
<dbReference type="InterPro" id="IPR019734">
    <property type="entry name" value="TPR_rpt"/>
</dbReference>
<dbReference type="InterPro" id="IPR024983">
    <property type="entry name" value="CHAT_dom"/>
</dbReference>
<protein>
    <submittedName>
        <fullName evidence="3">Aromatic di-alanine and TPR containing protein</fullName>
    </submittedName>
</protein>
<dbReference type="EMBL" id="SSOP01000405">
    <property type="protein sequence ID" value="KAB5588629.1"/>
    <property type="molecule type" value="Genomic_DNA"/>
</dbReference>
<dbReference type="Gene3D" id="1.25.40.10">
    <property type="entry name" value="Tetratricopeptide repeat domain"/>
    <property type="match status" value="3"/>
</dbReference>
<name>A0A5N5QAH2_9AGAM</name>
<dbReference type="Proteomes" id="UP000383932">
    <property type="component" value="Unassembled WGS sequence"/>
</dbReference>
<evidence type="ECO:0000259" key="2">
    <source>
        <dbReference type="Pfam" id="PF12770"/>
    </source>
</evidence>
<dbReference type="AlphaFoldDB" id="A0A5N5QAH2"/>
<dbReference type="Pfam" id="PF13181">
    <property type="entry name" value="TPR_8"/>
    <property type="match status" value="1"/>
</dbReference>
<feature type="region of interest" description="Disordered" evidence="1">
    <location>
        <begin position="753"/>
        <end position="782"/>
    </location>
</feature>
<proteinExistence type="predicted"/>
<feature type="domain" description="CHAT" evidence="2">
    <location>
        <begin position="794"/>
        <end position="1056"/>
    </location>
</feature>
<evidence type="ECO:0000313" key="4">
    <source>
        <dbReference type="Proteomes" id="UP000383932"/>
    </source>
</evidence>
<dbReference type="PANTHER" id="PTHR19959:SF119">
    <property type="entry name" value="FUNGAL LIPASE-LIKE DOMAIN-CONTAINING PROTEIN"/>
    <property type="match status" value="1"/>
</dbReference>
<sequence length="1096" mass="120937">MPNRLNNLRGASRCRFEQQATGQAGDINEAIEYLTRAVSLTPEGDPDMAGRQNNLGNSHHRRFKQLGKLEDIDKAIKYGTYAVSFTPESDPDMPACLNNFGGAHQSRFEQVGEVDDIDKAIQYGTRAVSLTPDPTDHLNMPAQLGNLGSTHQFRFEQLSKLEDINKAIECGTRAISLTPEDHLDMPMRLGNLGNAHQSRFERLGELEDIDKAIEYATCAVSLTPKGHPILPMRLGNLGGVHHSRFERLRKLEDIDKAIECLTRAVSITPEGHPNKHTQLNNLGSAHQSRFERLGEVEDIDKAIGCEIRAVLLTPKGHPSMPMQLGNLGGAHRFRFERLGEVGDINKAIKCSLENAHQSRFERPGELEDIDKAIQYATHAVSFTPEDHPGMPVRLGKLGNAHRSRFERLGKPEDIKEAIKCATHALSLTPKGHPNMPMRLNNLGNSHYSRFEQLGKLEDIEKAIECGTHTVSLMPEDHPEMSTQMNNLRHAHKSCFLSTGSLQSLTQSFHCYRNASQLSTGRPLFRFHAAREWAKLASLYANSDLVLAHQTAMALVPEVVWLGGAIGKRYEDTQTVTQAVLEAAAAAINEKEYALALEWLEQGRLIVWNQLLQLRNPVGDLSIDHPLLAANLQGLASQLHNAGSMLSSLSSSSYEPLSLEKAAQKHRQIAGQYETLLKQIRALPGFEGFLGPKRAPELLTTVKTGPVVVLNVHESRCDALIMLLGKSDIKHTPLPNLTAKKVANAHAQLQTTLKQHGLRDLSSSRRPDKSAMERWGRDKSAMKPQDDPFKQLLMILWSTVTKPILEFLGYSRPSTAEPLPHITWCAAGALSLLPLHAAGNYNQPGENLFSYAVSSFTPTISALVPSALPSFSPHSQLLAIGQEATPGQKQLPGTREELVAIKDCAQPPLGCMCIEGAGVTRKTVLEEIERHNWVHLACHAHQDVDDPTESGFFLHDGMLSLATITQKSFKGKGLAFLSACQTATGDRKIADEAVHLASGMLMAGYPSVIGIMWSVKDSDAPIIAREVYGKLLKDGKMNHKDAARALHEAVAKLRKWERGRSSDGRLLFISGFDDYIVIERVFRALYESGLTYTRFGL</sequence>
<dbReference type="OrthoDB" id="9991317at2759"/>
<keyword evidence="4" id="KW-1185">Reference proteome</keyword>
<dbReference type="InterPro" id="IPR011990">
    <property type="entry name" value="TPR-like_helical_dom_sf"/>
</dbReference>
<feature type="compositionally biased region" description="Basic and acidic residues" evidence="1">
    <location>
        <begin position="756"/>
        <end position="782"/>
    </location>
</feature>
<evidence type="ECO:0000313" key="3">
    <source>
        <dbReference type="EMBL" id="KAB5588629.1"/>
    </source>
</evidence>